<sequence length="273" mass="29663">MTDRSPTVLTIAGTDPTGSAGILADVKTISALGGYALPVVTAVIAQNSYRVLRRLPVAAEMIFAQLEAVREAMPIDAIKIGLLPSVESVQAVSSFLMQMKQSGPIVVLDPVLQASTQQCLADDVVSCIMREHIFPYVSLVTPNLSESARLLERDVAQTRNEMILQAEALRKLGIANVLLKGGHLSTENVSSDLLVTEDDTRRWYEVERIVTSHDRGTGCTLASALAFFLIDHTMQDAVGLAKNYVTQTLRTANELQLVVTRGPLNHFNYSKVS</sequence>
<dbReference type="InterPro" id="IPR004399">
    <property type="entry name" value="HMP/HMP-P_kinase_dom"/>
</dbReference>
<dbReference type="GO" id="GO:0005829">
    <property type="term" value="C:cytosol"/>
    <property type="evidence" value="ECO:0007669"/>
    <property type="project" value="TreeGrafter"/>
</dbReference>
<dbReference type="GO" id="GO:0008902">
    <property type="term" value="F:hydroxymethylpyrimidine kinase activity"/>
    <property type="evidence" value="ECO:0007669"/>
    <property type="project" value="UniProtKB-EC"/>
</dbReference>
<proteinExistence type="predicted"/>
<reference evidence="4 5" key="1">
    <citation type="journal article" date="2016" name="PLoS ONE">
        <title>Whole-Genome Sequence Analysis of Bombella intestini LMG 28161T, a Novel Acetic Acid Bacterium Isolated from the Crop of a Red-Tailed Bumble Bee, Bombus lapidarius.</title>
        <authorList>
            <person name="Li L."/>
            <person name="Illeghems K."/>
            <person name="Van Kerrebroeck S."/>
            <person name="Borremans W."/>
            <person name="Cleenwerck I."/>
            <person name="Smagghe G."/>
            <person name="De Vuyst L."/>
            <person name="Vandamme P."/>
        </authorList>
    </citation>
    <scope>NUCLEOTIDE SEQUENCE [LARGE SCALE GENOMIC DNA]</scope>
    <source>
        <strain evidence="4 5">R-52487</strain>
    </source>
</reference>
<dbReference type="CDD" id="cd01169">
    <property type="entry name" value="HMPP_kinase"/>
    <property type="match status" value="1"/>
</dbReference>
<name>A0A1S8GS98_9PROT</name>
<gene>
    <name evidence="4" type="ORF">AL01_01785</name>
</gene>
<organism evidence="4 5">
    <name type="scientific">Bombella intestini</name>
    <dbReference type="NCBI Taxonomy" id="1539051"/>
    <lineage>
        <taxon>Bacteria</taxon>
        <taxon>Pseudomonadati</taxon>
        <taxon>Pseudomonadota</taxon>
        <taxon>Alphaproteobacteria</taxon>
        <taxon>Acetobacterales</taxon>
        <taxon>Acetobacteraceae</taxon>
        <taxon>Bombella</taxon>
    </lineage>
</organism>
<evidence type="ECO:0000256" key="1">
    <source>
        <dbReference type="ARBA" id="ARBA00004948"/>
    </source>
</evidence>
<evidence type="ECO:0000313" key="5">
    <source>
        <dbReference type="Proteomes" id="UP000200980"/>
    </source>
</evidence>
<dbReference type="SUPFAM" id="SSF53613">
    <property type="entry name" value="Ribokinase-like"/>
    <property type="match status" value="1"/>
</dbReference>
<protein>
    <recommendedName>
        <fullName evidence="2">hydroxymethylpyrimidine kinase</fullName>
        <ecNumber evidence="2">2.7.1.49</ecNumber>
    </recommendedName>
</protein>
<dbReference type="RefSeq" id="WP_077395542.1">
    <property type="nucleotide sequence ID" value="NZ_JATM01000001.1"/>
</dbReference>
<dbReference type="OrthoDB" id="9810880at2"/>
<dbReference type="EC" id="2.7.1.49" evidence="2"/>
<feature type="domain" description="Pyridoxamine kinase/Phosphomethylpyrimidine kinase" evidence="3">
    <location>
        <begin position="15"/>
        <end position="263"/>
    </location>
</feature>
<dbReference type="UniPathway" id="UPA00060">
    <property type="reaction ID" value="UER00138"/>
</dbReference>
<dbReference type="PANTHER" id="PTHR20858">
    <property type="entry name" value="PHOSPHOMETHYLPYRIMIDINE KINASE"/>
    <property type="match status" value="1"/>
</dbReference>
<dbReference type="EMBL" id="JATM01000001">
    <property type="protein sequence ID" value="OOL19718.1"/>
    <property type="molecule type" value="Genomic_DNA"/>
</dbReference>
<keyword evidence="5" id="KW-1185">Reference proteome</keyword>
<dbReference type="PANTHER" id="PTHR20858:SF17">
    <property type="entry name" value="HYDROXYMETHYLPYRIMIDINE_PHOSPHOMETHYLPYRIMIDINE KINASE THI20-RELATED"/>
    <property type="match status" value="1"/>
</dbReference>
<dbReference type="AlphaFoldDB" id="A0A1S8GS98"/>
<dbReference type="Proteomes" id="UP000200980">
    <property type="component" value="Unassembled WGS sequence"/>
</dbReference>
<dbReference type="GO" id="GO:0009228">
    <property type="term" value="P:thiamine biosynthetic process"/>
    <property type="evidence" value="ECO:0007669"/>
    <property type="project" value="InterPro"/>
</dbReference>
<comment type="pathway">
    <text evidence="1">Cofactor biosynthesis; thiamine diphosphate biosynthesis.</text>
</comment>
<dbReference type="Pfam" id="PF08543">
    <property type="entry name" value="Phos_pyr_kin"/>
    <property type="match status" value="1"/>
</dbReference>
<accession>A0A1S8GS98</accession>
<dbReference type="GO" id="GO:0008972">
    <property type="term" value="F:phosphomethylpyrimidine kinase activity"/>
    <property type="evidence" value="ECO:0007669"/>
    <property type="project" value="InterPro"/>
</dbReference>
<dbReference type="InterPro" id="IPR029056">
    <property type="entry name" value="Ribokinase-like"/>
</dbReference>
<dbReference type="STRING" id="1539051.AL01_01785"/>
<dbReference type="GO" id="GO:0009229">
    <property type="term" value="P:thiamine diphosphate biosynthetic process"/>
    <property type="evidence" value="ECO:0007669"/>
    <property type="project" value="UniProtKB-UniPathway"/>
</dbReference>
<evidence type="ECO:0000256" key="2">
    <source>
        <dbReference type="ARBA" id="ARBA00012135"/>
    </source>
</evidence>
<comment type="caution">
    <text evidence="4">The sequence shown here is derived from an EMBL/GenBank/DDBJ whole genome shotgun (WGS) entry which is preliminary data.</text>
</comment>
<dbReference type="NCBIfam" id="TIGR00097">
    <property type="entry name" value="HMP-P_kinase"/>
    <property type="match status" value="1"/>
</dbReference>
<dbReference type="InterPro" id="IPR013749">
    <property type="entry name" value="PM/HMP-P_kinase-1"/>
</dbReference>
<dbReference type="Gene3D" id="3.40.1190.20">
    <property type="match status" value="1"/>
</dbReference>
<evidence type="ECO:0000313" key="4">
    <source>
        <dbReference type="EMBL" id="OOL19718.1"/>
    </source>
</evidence>
<evidence type="ECO:0000259" key="3">
    <source>
        <dbReference type="Pfam" id="PF08543"/>
    </source>
</evidence>